<dbReference type="InterPro" id="IPR015046">
    <property type="entry name" value="LciA_Immunity-like"/>
</dbReference>
<dbReference type="SUPFAM" id="SSF109797">
    <property type="entry name" value="Bacteriocin immunity protein-like"/>
    <property type="match status" value="1"/>
</dbReference>
<dbReference type="PATRIC" id="fig|1158614.3.peg.1210"/>
<dbReference type="GO" id="GO:0030153">
    <property type="term" value="P:bacteriocin immunity"/>
    <property type="evidence" value="ECO:0007669"/>
    <property type="project" value="UniProtKB-KW"/>
</dbReference>
<evidence type="ECO:0000313" key="3">
    <source>
        <dbReference type="EMBL" id="EOW83434.1"/>
    </source>
</evidence>
<dbReference type="HOGENOM" id="CLU_179383_0_0_9"/>
<name>R2Y3W2_9ENTE</name>
<accession>R2Y3W2</accession>
<evidence type="ECO:0000313" key="4">
    <source>
        <dbReference type="Proteomes" id="UP000013750"/>
    </source>
</evidence>
<keyword evidence="1" id="KW-0079">Bacteriocin immunity</keyword>
<evidence type="ECO:0000313" key="5">
    <source>
        <dbReference type="Proteomes" id="UP000014160"/>
    </source>
</evidence>
<dbReference type="AlphaFoldDB" id="R2Y3W2"/>
<proteinExistence type="predicted"/>
<evidence type="ECO:0000256" key="1">
    <source>
        <dbReference type="ARBA" id="ARBA00023025"/>
    </source>
</evidence>
<dbReference type="OrthoDB" id="2295351at2"/>
<reference evidence="3 5" key="2">
    <citation type="submission" date="2013-03" db="EMBL/GenBank/DDBJ databases">
        <title>The Genome Sequence of Enterococcus gilvus ATCC BAA-350 (PacBio/Illumina hybrid assembly).</title>
        <authorList>
            <consortium name="The Broad Institute Genomics Platform"/>
            <consortium name="The Broad Institute Genome Sequencing Center for Infectious Disease"/>
            <person name="Earl A."/>
            <person name="Russ C."/>
            <person name="Gilmore M."/>
            <person name="Surin D."/>
            <person name="Walker B."/>
            <person name="Young S."/>
            <person name="Zeng Q."/>
            <person name="Gargeya S."/>
            <person name="Fitzgerald M."/>
            <person name="Haas B."/>
            <person name="Abouelleil A."/>
            <person name="Allen A.W."/>
            <person name="Alvarado L."/>
            <person name="Arachchi H.M."/>
            <person name="Berlin A.M."/>
            <person name="Chapman S.B."/>
            <person name="Gainer-Dewar J."/>
            <person name="Goldberg J."/>
            <person name="Griggs A."/>
            <person name="Gujja S."/>
            <person name="Hansen M."/>
            <person name="Howarth C."/>
            <person name="Imamovic A."/>
            <person name="Ireland A."/>
            <person name="Larimer J."/>
            <person name="McCowan C."/>
            <person name="Murphy C."/>
            <person name="Pearson M."/>
            <person name="Poon T.W."/>
            <person name="Priest M."/>
            <person name="Roberts A."/>
            <person name="Saif S."/>
            <person name="Shea T."/>
            <person name="Sisk P."/>
            <person name="Sykes S."/>
            <person name="Wortman J."/>
            <person name="Nusbaum C."/>
            <person name="Birren B."/>
        </authorList>
    </citation>
    <scope>NUCLEOTIDE SEQUENCE [LARGE SCALE GENOMIC DNA]</scope>
    <source>
        <strain evidence="3 5">ATCC BAA-350</strain>
    </source>
</reference>
<comment type="caution">
    <text evidence="2">The sequence shown here is derived from an EMBL/GenBank/DDBJ whole genome shotgun (WGS) entry which is preliminary data.</text>
</comment>
<dbReference type="Proteomes" id="UP000014160">
    <property type="component" value="Unassembled WGS sequence"/>
</dbReference>
<dbReference type="EMBL" id="AJDQ01000006">
    <property type="protein sequence ID" value="EOI56992.1"/>
    <property type="molecule type" value="Genomic_DNA"/>
</dbReference>
<evidence type="ECO:0000313" key="2">
    <source>
        <dbReference type="EMBL" id="EOI56992.1"/>
    </source>
</evidence>
<dbReference type="EMBL" id="ASWH01000001">
    <property type="protein sequence ID" value="EOW83434.1"/>
    <property type="molecule type" value="Genomic_DNA"/>
</dbReference>
<protein>
    <recommendedName>
        <fullName evidence="6">Bacteriocin immunity protein</fullName>
    </recommendedName>
</protein>
<keyword evidence="5" id="KW-1185">Reference proteome</keyword>
<organism evidence="2 4">
    <name type="scientific">Enterococcus gilvus ATCC BAA-350</name>
    <dbReference type="NCBI Taxonomy" id="1158614"/>
    <lineage>
        <taxon>Bacteria</taxon>
        <taxon>Bacillati</taxon>
        <taxon>Bacillota</taxon>
        <taxon>Bacilli</taxon>
        <taxon>Lactobacillales</taxon>
        <taxon>Enterococcaceae</taxon>
        <taxon>Enterococcus</taxon>
    </lineage>
</organism>
<dbReference type="Gene3D" id="1.20.1440.50">
    <property type="entry name" value="Ta0600-like"/>
    <property type="match status" value="1"/>
</dbReference>
<evidence type="ECO:0008006" key="6">
    <source>
        <dbReference type="Google" id="ProtNLM"/>
    </source>
</evidence>
<dbReference type="eggNOG" id="ENOG5032EXX">
    <property type="taxonomic scope" value="Bacteria"/>
</dbReference>
<dbReference type="Pfam" id="PF08951">
    <property type="entry name" value="EntA_Immun"/>
    <property type="match status" value="1"/>
</dbReference>
<dbReference type="Proteomes" id="UP000013750">
    <property type="component" value="Unassembled WGS sequence"/>
</dbReference>
<gene>
    <name evidence="3" type="ORF">I592_02793</name>
    <name evidence="2" type="ORF">UKC_01177</name>
</gene>
<dbReference type="RefSeq" id="WP_010779625.1">
    <property type="nucleotide sequence ID" value="NZ_ASWH01000001.1"/>
</dbReference>
<reference evidence="2 4" key="1">
    <citation type="submission" date="2013-02" db="EMBL/GenBank/DDBJ databases">
        <title>The Genome Sequence of Enterococcus gilvus ATCC BAA-350.</title>
        <authorList>
            <consortium name="The Broad Institute Genome Sequencing Platform"/>
            <consortium name="The Broad Institute Genome Sequencing Center for Infectious Disease"/>
            <person name="Earl A.M."/>
            <person name="Gilmore M.S."/>
            <person name="Lebreton F."/>
            <person name="Walker B."/>
            <person name="Young S.K."/>
            <person name="Zeng Q."/>
            <person name="Gargeya S."/>
            <person name="Fitzgerald M."/>
            <person name="Haas B."/>
            <person name="Abouelleil A."/>
            <person name="Alvarado L."/>
            <person name="Arachchi H.M."/>
            <person name="Berlin A.M."/>
            <person name="Chapman S.B."/>
            <person name="Dewar J."/>
            <person name="Goldberg J."/>
            <person name="Griggs A."/>
            <person name="Gujja S."/>
            <person name="Hansen M."/>
            <person name="Howarth C."/>
            <person name="Imamovic A."/>
            <person name="Larimer J."/>
            <person name="McCowan C."/>
            <person name="Murphy C."/>
            <person name="Neiman D."/>
            <person name="Pearson M."/>
            <person name="Priest M."/>
            <person name="Roberts A."/>
            <person name="Saif S."/>
            <person name="Shea T."/>
            <person name="Sisk P."/>
            <person name="Sykes S."/>
            <person name="Wortman J."/>
            <person name="Nusbaum C."/>
            <person name="Birren B."/>
        </authorList>
    </citation>
    <scope>NUCLEOTIDE SEQUENCE [LARGE SCALE GENOMIC DNA]</scope>
    <source>
        <strain evidence="2 4">ATCC BAA-350</strain>
    </source>
</reference>
<sequence length="100" mass="11323">MKRDEKTKQMMDQISCAYGDEFVKTSPEIKKMLFENAQVLEKTEDCGLVATKICKEIALYALSHQQDFPEALGTLHNQLKSEAMKYDATAMTAILLPLCF</sequence>
<dbReference type="InterPro" id="IPR023130">
    <property type="entry name" value="Ta0600-like_sf"/>
</dbReference>